<feature type="signal peptide" evidence="8">
    <location>
        <begin position="1"/>
        <end position="20"/>
    </location>
</feature>
<evidence type="ECO:0000256" key="6">
    <source>
        <dbReference type="ARBA" id="ARBA00023277"/>
    </source>
</evidence>
<evidence type="ECO:0000313" key="10">
    <source>
        <dbReference type="EMBL" id="KAF5394281.1"/>
    </source>
</evidence>
<keyword evidence="6" id="KW-0119">Carbohydrate metabolism</keyword>
<evidence type="ECO:0000256" key="2">
    <source>
        <dbReference type="ARBA" id="ARBA00013019"/>
    </source>
</evidence>
<keyword evidence="8" id="KW-0732">Signal</keyword>
<keyword evidence="5" id="KW-0560">Oxidoreductase</keyword>
<dbReference type="InterPro" id="IPR001282">
    <property type="entry name" value="G6P_DH"/>
</dbReference>
<evidence type="ECO:0000256" key="4">
    <source>
        <dbReference type="ARBA" id="ARBA00022857"/>
    </source>
</evidence>
<feature type="chain" id="PRO_5035183049" description="glucose-6-phosphate dehydrogenase (NADP(+))" evidence="8">
    <location>
        <begin position="21"/>
        <end position="121"/>
    </location>
</feature>
<dbReference type="InterPro" id="IPR022674">
    <property type="entry name" value="G6P_DH_NAD-bd"/>
</dbReference>
<name>A0A8J4WCD8_9TREM</name>
<keyword evidence="3" id="KW-0313">Glucose metabolism</keyword>
<dbReference type="SUPFAM" id="SSF51735">
    <property type="entry name" value="NAD(P)-binding Rossmann-fold domains"/>
    <property type="match status" value="1"/>
</dbReference>
<dbReference type="EMBL" id="LUCH01019328">
    <property type="protein sequence ID" value="KAF5394281.1"/>
    <property type="molecule type" value="Genomic_DNA"/>
</dbReference>
<evidence type="ECO:0000256" key="5">
    <source>
        <dbReference type="ARBA" id="ARBA00023002"/>
    </source>
</evidence>
<proteinExistence type="predicted"/>
<dbReference type="GO" id="GO:0005829">
    <property type="term" value="C:cytosol"/>
    <property type="evidence" value="ECO:0007669"/>
    <property type="project" value="TreeGrafter"/>
</dbReference>
<dbReference type="GO" id="GO:0006006">
    <property type="term" value="P:glucose metabolic process"/>
    <property type="evidence" value="ECO:0007669"/>
    <property type="project" value="UniProtKB-KW"/>
</dbReference>
<dbReference type="Gene3D" id="3.40.50.720">
    <property type="entry name" value="NAD(P)-binding Rossmann-like Domain"/>
    <property type="match status" value="1"/>
</dbReference>
<dbReference type="EC" id="1.1.1.49" evidence="2"/>
<reference evidence="10" key="1">
    <citation type="submission" date="2019-05" db="EMBL/GenBank/DDBJ databases">
        <title>Annotation for the trematode Paragonimus heterotremus.</title>
        <authorList>
            <person name="Choi Y.-J."/>
        </authorList>
    </citation>
    <scope>NUCLEOTIDE SEQUENCE</scope>
    <source>
        <strain evidence="10">LC</strain>
    </source>
</reference>
<gene>
    <name evidence="10" type="ORF">PHET_11898</name>
</gene>
<evidence type="ECO:0000256" key="3">
    <source>
        <dbReference type="ARBA" id="ARBA00022526"/>
    </source>
</evidence>
<dbReference type="GO" id="GO:0009051">
    <property type="term" value="P:pentose-phosphate shunt, oxidative branch"/>
    <property type="evidence" value="ECO:0007669"/>
    <property type="project" value="TreeGrafter"/>
</dbReference>
<comment type="caution">
    <text evidence="10">The sequence shown here is derived from an EMBL/GenBank/DDBJ whole genome shotgun (WGS) entry which is preliminary data.</text>
</comment>
<accession>A0A8J4WCD8</accession>
<evidence type="ECO:0000313" key="11">
    <source>
        <dbReference type="Proteomes" id="UP000748531"/>
    </source>
</evidence>
<evidence type="ECO:0000256" key="1">
    <source>
        <dbReference type="ARBA" id="ARBA00004937"/>
    </source>
</evidence>
<feature type="domain" description="Glucose-6-phosphate dehydrogenase NAD-binding" evidence="9">
    <location>
        <begin position="62"/>
        <end position="116"/>
    </location>
</feature>
<dbReference type="Proteomes" id="UP000748531">
    <property type="component" value="Unassembled WGS sequence"/>
</dbReference>
<keyword evidence="11" id="KW-1185">Reference proteome</keyword>
<feature type="non-terminal residue" evidence="10">
    <location>
        <position position="121"/>
    </location>
</feature>
<dbReference type="AlphaFoldDB" id="A0A8J4WCD8"/>
<keyword evidence="4" id="KW-0521">NADP</keyword>
<evidence type="ECO:0000256" key="8">
    <source>
        <dbReference type="SAM" id="SignalP"/>
    </source>
</evidence>
<dbReference type="GO" id="GO:0050661">
    <property type="term" value="F:NADP binding"/>
    <property type="evidence" value="ECO:0007669"/>
    <property type="project" value="InterPro"/>
</dbReference>
<evidence type="ECO:0000256" key="7">
    <source>
        <dbReference type="ARBA" id="ARBA00047696"/>
    </source>
</evidence>
<dbReference type="OrthoDB" id="60984at2759"/>
<protein>
    <recommendedName>
        <fullName evidence="2">glucose-6-phosphate dehydrogenase (NADP(+))</fullName>
        <ecNumber evidence="2">1.1.1.49</ecNumber>
    </recommendedName>
</protein>
<dbReference type="PANTHER" id="PTHR23429">
    <property type="entry name" value="GLUCOSE-6-PHOSPHATE 1-DEHYDROGENASE G6PD"/>
    <property type="match status" value="1"/>
</dbReference>
<comment type="catalytic activity">
    <reaction evidence="7">
        <text>D-glucose 6-phosphate + NADP(+) = 6-phospho-D-glucono-1,5-lactone + NADPH + H(+)</text>
        <dbReference type="Rhea" id="RHEA:15841"/>
        <dbReference type="ChEBI" id="CHEBI:15378"/>
        <dbReference type="ChEBI" id="CHEBI:57783"/>
        <dbReference type="ChEBI" id="CHEBI:57955"/>
        <dbReference type="ChEBI" id="CHEBI:58349"/>
        <dbReference type="ChEBI" id="CHEBI:61548"/>
        <dbReference type="EC" id="1.1.1.49"/>
    </reaction>
    <physiologicalReaction direction="left-to-right" evidence="7">
        <dbReference type="Rhea" id="RHEA:15842"/>
    </physiologicalReaction>
</comment>
<sequence length="121" mass="13800">RLSFWKACLAINYIITFVPSLQHFQSQCYPNIRMTGEIHCSDCLSLIKSTIEEDQAHTHVMVVFGASGDLARKKTYPSVWWLFRDGLLPPNTFIIGYARSSLSVDQLRLKSEPHMKVVISV</sequence>
<dbReference type="InterPro" id="IPR036291">
    <property type="entry name" value="NAD(P)-bd_dom_sf"/>
</dbReference>
<dbReference type="PANTHER" id="PTHR23429:SF0">
    <property type="entry name" value="GLUCOSE-6-PHOSPHATE 1-DEHYDROGENASE"/>
    <property type="match status" value="1"/>
</dbReference>
<organism evidence="10 11">
    <name type="scientific">Paragonimus heterotremus</name>
    <dbReference type="NCBI Taxonomy" id="100268"/>
    <lineage>
        <taxon>Eukaryota</taxon>
        <taxon>Metazoa</taxon>
        <taxon>Spiralia</taxon>
        <taxon>Lophotrochozoa</taxon>
        <taxon>Platyhelminthes</taxon>
        <taxon>Trematoda</taxon>
        <taxon>Digenea</taxon>
        <taxon>Plagiorchiida</taxon>
        <taxon>Troglotremata</taxon>
        <taxon>Troglotrematidae</taxon>
        <taxon>Paragonimus</taxon>
    </lineage>
</organism>
<comment type="pathway">
    <text evidence="1">Carbohydrate degradation; pentose phosphate pathway; D-ribulose 5-phosphate from D-glucose 6-phosphate (oxidative stage): step 1/3.</text>
</comment>
<evidence type="ECO:0000259" key="9">
    <source>
        <dbReference type="Pfam" id="PF00479"/>
    </source>
</evidence>
<dbReference type="GO" id="GO:0004345">
    <property type="term" value="F:glucose-6-phosphate dehydrogenase activity"/>
    <property type="evidence" value="ECO:0007669"/>
    <property type="project" value="UniProtKB-EC"/>
</dbReference>
<dbReference type="Pfam" id="PF00479">
    <property type="entry name" value="G6PD_N"/>
    <property type="match status" value="1"/>
</dbReference>